<evidence type="ECO:0000259" key="2">
    <source>
        <dbReference type="Pfam" id="PF02481"/>
    </source>
</evidence>
<keyword evidence="4" id="KW-1185">Reference proteome</keyword>
<dbReference type="InterPro" id="IPR003488">
    <property type="entry name" value="DprA"/>
</dbReference>
<dbReference type="RefSeq" id="WP_109330931.1">
    <property type="nucleotide sequence ID" value="NZ_CP021354.1"/>
</dbReference>
<accession>A0A2S2BWZ9</accession>
<dbReference type="Pfam" id="PF02481">
    <property type="entry name" value="DNA_processg_A"/>
    <property type="match status" value="1"/>
</dbReference>
<dbReference type="Proteomes" id="UP000245711">
    <property type="component" value="Chromosome"/>
</dbReference>
<dbReference type="KEGG" id="roz:CBI38_17990"/>
<protein>
    <submittedName>
        <fullName evidence="3">DNA protecting protein DprA</fullName>
    </submittedName>
</protein>
<dbReference type="OrthoDB" id="9785707at2"/>
<dbReference type="GO" id="GO:0009294">
    <property type="term" value="P:DNA-mediated transformation"/>
    <property type="evidence" value="ECO:0007669"/>
    <property type="project" value="InterPro"/>
</dbReference>
<dbReference type="SUPFAM" id="SSF102405">
    <property type="entry name" value="MCP/YpsA-like"/>
    <property type="match status" value="1"/>
</dbReference>
<dbReference type="Gene3D" id="3.40.50.450">
    <property type="match status" value="1"/>
</dbReference>
<reference evidence="3 4" key="1">
    <citation type="submission" date="2017-05" db="EMBL/GenBank/DDBJ databases">
        <title>Isolation of Rhodococcus sp. S2-17 biodegrading of BP-3.</title>
        <authorList>
            <person name="Lee Y."/>
            <person name="Kim K.H."/>
            <person name="Chun B.H."/>
            <person name="Jung H.S."/>
            <person name="Jeon C.O."/>
        </authorList>
    </citation>
    <scope>NUCLEOTIDE SEQUENCE [LARGE SCALE GENOMIC DNA]</scope>
    <source>
        <strain evidence="3 4">S2-17</strain>
    </source>
</reference>
<comment type="similarity">
    <text evidence="1">Belongs to the DprA/Smf family.</text>
</comment>
<organism evidence="3 4">
    <name type="scientific">Rhodococcus oxybenzonivorans</name>
    <dbReference type="NCBI Taxonomy" id="1990687"/>
    <lineage>
        <taxon>Bacteria</taxon>
        <taxon>Bacillati</taxon>
        <taxon>Actinomycetota</taxon>
        <taxon>Actinomycetes</taxon>
        <taxon>Mycobacteriales</taxon>
        <taxon>Nocardiaceae</taxon>
        <taxon>Rhodococcus</taxon>
    </lineage>
</organism>
<evidence type="ECO:0000313" key="3">
    <source>
        <dbReference type="EMBL" id="AWK73166.1"/>
    </source>
</evidence>
<evidence type="ECO:0000256" key="1">
    <source>
        <dbReference type="ARBA" id="ARBA00006525"/>
    </source>
</evidence>
<sequence>MTVEIRGGTDNRPGAHDPRRLAWAYLSKVVQGPCPALSRLVDEVGPEEAARAVRERDLSELLGEKTVARAHVDTAAHDLDLVTGMSGRLITPDDDEWPQWRLLGFDTLSASREDGAPFALWVLGSRSLTELTERAISVVGTRAASGYGEHVTAELAGDLAVDGWTIVSGAAFGIDGAAHRAALGVGGLTVAVLACGVDRAYPAGHARLLRQIAQNGAVISEYPPGTTPAKYRFLARNRLVASLSDGVVVVEAGWRSGARNTASWARKLGRPVMAVPGPVTSVSSTGCNRMIREGEARLVANAVDVVDEAGPIGLRAGVDGDVERDLDAVRALDGLSGDALLVYEALPALGASGVRELSEASGIAVHKVRAVLPMLEMEGFVDSGDTGWSRQR</sequence>
<dbReference type="NCBIfam" id="TIGR00732">
    <property type="entry name" value="dprA"/>
    <property type="match status" value="1"/>
</dbReference>
<evidence type="ECO:0000313" key="4">
    <source>
        <dbReference type="Proteomes" id="UP000245711"/>
    </source>
</evidence>
<dbReference type="AlphaFoldDB" id="A0A2S2BWZ9"/>
<dbReference type="InterPro" id="IPR057666">
    <property type="entry name" value="DrpA_SLOG"/>
</dbReference>
<proteinExistence type="inferred from homology"/>
<dbReference type="PANTHER" id="PTHR43022">
    <property type="entry name" value="PROTEIN SMF"/>
    <property type="match status" value="1"/>
</dbReference>
<feature type="domain" description="Smf/DprA SLOG" evidence="2">
    <location>
        <begin position="89"/>
        <end position="308"/>
    </location>
</feature>
<gene>
    <name evidence="3" type="ORF">CBI38_17990</name>
</gene>
<dbReference type="PANTHER" id="PTHR43022:SF1">
    <property type="entry name" value="PROTEIN SMF"/>
    <property type="match status" value="1"/>
</dbReference>
<dbReference type="EMBL" id="CP021354">
    <property type="protein sequence ID" value="AWK73166.1"/>
    <property type="molecule type" value="Genomic_DNA"/>
</dbReference>
<name>A0A2S2BWZ9_9NOCA</name>